<evidence type="ECO:0000259" key="2">
    <source>
        <dbReference type="Pfam" id="PF00266"/>
    </source>
</evidence>
<gene>
    <name evidence="3" type="ORF">ACFFGH_00890</name>
</gene>
<dbReference type="EMBL" id="JBHLTG010000001">
    <property type="protein sequence ID" value="MFC0676405.1"/>
    <property type="molecule type" value="Genomic_DNA"/>
</dbReference>
<feature type="domain" description="Aminotransferase class V" evidence="2">
    <location>
        <begin position="21"/>
        <end position="349"/>
    </location>
</feature>
<dbReference type="SUPFAM" id="SSF53383">
    <property type="entry name" value="PLP-dependent transferases"/>
    <property type="match status" value="1"/>
</dbReference>
<keyword evidence="1" id="KW-0663">Pyridoxal phosphate</keyword>
<dbReference type="InterPro" id="IPR015424">
    <property type="entry name" value="PyrdxlP-dep_Trfase"/>
</dbReference>
<sequence>MHASDLHNAKAAFLLPPELLYLDTAAHGPRLRAVQSAAQAALDAGATPWTTCWDEWEAQVERVRALASQLFDANGDAVALVPSAAYGLSIAARNLPLTRDEAVLVLADAFPSNLLPWQQRCREVGARMHGVTRGDDATAAVLAALDGDAAVRIVSLPQVHWHDGSRLDLDAISAAVHARGAALVLDLSQSLGAMPAQIARWRPAFAVSVGYKWLLGPHGLCYFWADSHWRAHGVPIEQHWAAYEARADWSFRADGANDYRPGARRFDAGEITDVQRLAMAEAGLTQVLEWGVDAIAHRLGGWTAALREALADDGFDAPAQPGPHITGLRPRSVEPSVCMQALRAAGIVCTARHGVLRIAPHLHVDADDIDRVARVLRAAG</sequence>
<evidence type="ECO:0000313" key="3">
    <source>
        <dbReference type="EMBL" id="MFC0676405.1"/>
    </source>
</evidence>
<protein>
    <submittedName>
        <fullName evidence="3">Aminotransferase class V-fold PLP-dependent enzyme</fullName>
    </submittedName>
</protein>
<keyword evidence="3" id="KW-0032">Aminotransferase</keyword>
<reference evidence="3 4" key="1">
    <citation type="submission" date="2024-09" db="EMBL/GenBank/DDBJ databases">
        <authorList>
            <person name="Sun Q."/>
            <person name="Mori K."/>
        </authorList>
    </citation>
    <scope>NUCLEOTIDE SEQUENCE [LARGE SCALE GENOMIC DNA]</scope>
    <source>
        <strain evidence="3 4">KCTC 23076</strain>
    </source>
</reference>
<dbReference type="InterPro" id="IPR000192">
    <property type="entry name" value="Aminotrans_V_dom"/>
</dbReference>
<name>A0ABV6RHE6_9GAMM</name>
<dbReference type="Pfam" id="PF00266">
    <property type="entry name" value="Aminotran_5"/>
    <property type="match status" value="1"/>
</dbReference>
<dbReference type="Gene3D" id="3.40.640.10">
    <property type="entry name" value="Type I PLP-dependent aspartate aminotransferase-like (Major domain)"/>
    <property type="match status" value="1"/>
</dbReference>
<accession>A0ABV6RHE6</accession>
<dbReference type="Proteomes" id="UP001589896">
    <property type="component" value="Unassembled WGS sequence"/>
</dbReference>
<proteinExistence type="predicted"/>
<keyword evidence="4" id="KW-1185">Reference proteome</keyword>
<dbReference type="RefSeq" id="WP_386664039.1">
    <property type="nucleotide sequence ID" value="NZ_JBHLTG010000001.1"/>
</dbReference>
<dbReference type="GO" id="GO:0008483">
    <property type="term" value="F:transaminase activity"/>
    <property type="evidence" value="ECO:0007669"/>
    <property type="project" value="UniProtKB-KW"/>
</dbReference>
<dbReference type="PANTHER" id="PTHR43586:SF15">
    <property type="entry name" value="BLR3095 PROTEIN"/>
    <property type="match status" value="1"/>
</dbReference>
<comment type="caution">
    <text evidence="3">The sequence shown here is derived from an EMBL/GenBank/DDBJ whole genome shotgun (WGS) entry which is preliminary data.</text>
</comment>
<evidence type="ECO:0000256" key="1">
    <source>
        <dbReference type="ARBA" id="ARBA00022898"/>
    </source>
</evidence>
<evidence type="ECO:0000313" key="4">
    <source>
        <dbReference type="Proteomes" id="UP001589896"/>
    </source>
</evidence>
<dbReference type="PANTHER" id="PTHR43586">
    <property type="entry name" value="CYSTEINE DESULFURASE"/>
    <property type="match status" value="1"/>
</dbReference>
<dbReference type="InterPro" id="IPR015422">
    <property type="entry name" value="PyrdxlP-dep_Trfase_small"/>
</dbReference>
<dbReference type="InterPro" id="IPR015421">
    <property type="entry name" value="PyrdxlP-dep_Trfase_major"/>
</dbReference>
<keyword evidence="3" id="KW-0808">Transferase</keyword>
<organism evidence="3 4">
    <name type="scientific">Lysobacter korlensis</name>
    <dbReference type="NCBI Taxonomy" id="553636"/>
    <lineage>
        <taxon>Bacteria</taxon>
        <taxon>Pseudomonadati</taxon>
        <taxon>Pseudomonadota</taxon>
        <taxon>Gammaproteobacteria</taxon>
        <taxon>Lysobacterales</taxon>
        <taxon>Lysobacteraceae</taxon>
        <taxon>Lysobacter</taxon>
    </lineage>
</organism>
<dbReference type="Gene3D" id="3.90.1150.10">
    <property type="entry name" value="Aspartate Aminotransferase, domain 1"/>
    <property type="match status" value="1"/>
</dbReference>